<dbReference type="GO" id="GO:0016432">
    <property type="term" value="F:tRNA-uridine aminocarboxypropyltransferase activity"/>
    <property type="evidence" value="ECO:0007669"/>
    <property type="project" value="UniProtKB-EC"/>
</dbReference>
<accession>A0ABV5ZFM1</accession>
<dbReference type="RefSeq" id="WP_051527532.1">
    <property type="nucleotide sequence ID" value="NZ_JBHLZN010000003.1"/>
</dbReference>
<keyword evidence="4" id="KW-0819">tRNA processing</keyword>
<reference evidence="6 7" key="1">
    <citation type="submission" date="2024-09" db="EMBL/GenBank/DDBJ databases">
        <authorList>
            <person name="Sun Q."/>
            <person name="Mori K."/>
        </authorList>
    </citation>
    <scope>NUCLEOTIDE SEQUENCE [LARGE SCALE GENOMIC DNA]</scope>
    <source>
        <strain evidence="6 7">ATCC 51285</strain>
    </source>
</reference>
<keyword evidence="7" id="KW-1185">Reference proteome</keyword>
<dbReference type="Pfam" id="PF03942">
    <property type="entry name" value="DTW"/>
    <property type="match status" value="1"/>
</dbReference>
<evidence type="ECO:0000256" key="4">
    <source>
        <dbReference type="ARBA" id="ARBA00022694"/>
    </source>
</evidence>
<protein>
    <recommendedName>
        <fullName evidence="1">tRNA-uridine aminocarboxypropyltransferase</fullName>
        <ecNumber evidence="1">2.5.1.25</ecNumber>
    </recommendedName>
</protein>
<dbReference type="EC" id="2.5.1.25" evidence="1"/>
<evidence type="ECO:0000259" key="5">
    <source>
        <dbReference type="SMART" id="SM01144"/>
    </source>
</evidence>
<dbReference type="InterPro" id="IPR039262">
    <property type="entry name" value="DTWD2/TAPT"/>
</dbReference>
<comment type="caution">
    <text evidence="6">The sequence shown here is derived from an EMBL/GenBank/DDBJ whole genome shotgun (WGS) entry which is preliminary data.</text>
</comment>
<dbReference type="PANTHER" id="PTHR21392:SF1">
    <property type="entry name" value="TRNA-URIDINE AMINOCARBOXYPROPYLTRANSFERASE"/>
    <property type="match status" value="1"/>
</dbReference>
<dbReference type="SMART" id="SM01144">
    <property type="entry name" value="DTW"/>
    <property type="match status" value="1"/>
</dbReference>
<keyword evidence="2 6" id="KW-0808">Transferase</keyword>
<organism evidence="6 7">
    <name type="scientific">Balneatrix alpica</name>
    <dbReference type="NCBI Taxonomy" id="75684"/>
    <lineage>
        <taxon>Bacteria</taxon>
        <taxon>Pseudomonadati</taxon>
        <taxon>Pseudomonadota</taxon>
        <taxon>Gammaproteobacteria</taxon>
        <taxon>Oceanospirillales</taxon>
        <taxon>Balneatrichaceae</taxon>
        <taxon>Balneatrix</taxon>
    </lineage>
</organism>
<gene>
    <name evidence="6" type="ORF">ACFFLH_10800</name>
</gene>
<dbReference type="InterPro" id="IPR005636">
    <property type="entry name" value="DTW"/>
</dbReference>
<dbReference type="EMBL" id="JBHLZN010000003">
    <property type="protein sequence ID" value="MFB9886904.1"/>
    <property type="molecule type" value="Genomic_DNA"/>
</dbReference>
<feature type="domain" description="DTW" evidence="5">
    <location>
        <begin position="25"/>
        <end position="216"/>
    </location>
</feature>
<proteinExistence type="predicted"/>
<sequence>MRLELEVGRTDLAPYRKPFNARGSRIERCQGCGLPDSTCICDYQVQAQAEVEFWLILHKKEQYKPTNTGRLIKDVLPNSRLFEWHRTEPPASLLALLQDSRYQPWLVFPADEERDQQRLQPFARQLGKTPVFILLDGTWRQARRMFRLSPWLQQLPLISFQPQAGSGYGLRKALEENHLCTAEVGIELLRLAQEPAAEVLQNYFQVFNVHYVAGRLGQSLEPAAAARAWLADYRRQQSGQVVQMTQEQV</sequence>
<dbReference type="Proteomes" id="UP001589628">
    <property type="component" value="Unassembled WGS sequence"/>
</dbReference>
<keyword evidence="3" id="KW-0949">S-adenosyl-L-methionine</keyword>
<evidence type="ECO:0000256" key="3">
    <source>
        <dbReference type="ARBA" id="ARBA00022691"/>
    </source>
</evidence>
<evidence type="ECO:0000313" key="6">
    <source>
        <dbReference type="EMBL" id="MFB9886904.1"/>
    </source>
</evidence>
<dbReference type="PANTHER" id="PTHR21392">
    <property type="entry name" value="TRNA-URIDINE AMINOCARBOXYPROPYLTRANSFERASE 2"/>
    <property type="match status" value="1"/>
</dbReference>
<evidence type="ECO:0000313" key="7">
    <source>
        <dbReference type="Proteomes" id="UP001589628"/>
    </source>
</evidence>
<name>A0ABV5ZFM1_9GAMM</name>
<evidence type="ECO:0000256" key="1">
    <source>
        <dbReference type="ARBA" id="ARBA00012386"/>
    </source>
</evidence>
<evidence type="ECO:0000256" key="2">
    <source>
        <dbReference type="ARBA" id="ARBA00022679"/>
    </source>
</evidence>